<dbReference type="AlphaFoldDB" id="A0A1K0IRS4"/>
<reference evidence="3" key="1">
    <citation type="submission" date="2016-09" db="EMBL/GenBank/DDBJ databases">
        <authorList>
            <person name="Capua I."/>
            <person name="De Benedictis P."/>
            <person name="Joannis T."/>
            <person name="Lombin L.H."/>
            <person name="Cattoli G."/>
        </authorList>
    </citation>
    <scope>NUCLEOTIDE SEQUENCE</scope>
    <source>
        <strain evidence="3">B9</strain>
    </source>
</reference>
<proteinExistence type="inferred from homology"/>
<comment type="similarity">
    <text evidence="1">Belongs to the YciI family.</text>
</comment>
<evidence type="ECO:0000313" key="3">
    <source>
        <dbReference type="EMBL" id="SCU99682.1"/>
    </source>
</evidence>
<dbReference type="InterPro" id="IPR051807">
    <property type="entry name" value="Sec-metab_biosynth-assoc"/>
</dbReference>
<organism evidence="3">
    <name type="scientific">Cupriavidus necator</name>
    <name type="common">Alcaligenes eutrophus</name>
    <name type="synonym">Ralstonia eutropha</name>
    <dbReference type="NCBI Taxonomy" id="106590"/>
    <lineage>
        <taxon>Bacteria</taxon>
        <taxon>Pseudomonadati</taxon>
        <taxon>Pseudomonadota</taxon>
        <taxon>Betaproteobacteria</taxon>
        <taxon>Burkholderiales</taxon>
        <taxon>Burkholderiaceae</taxon>
        <taxon>Cupriavidus</taxon>
    </lineage>
</organism>
<gene>
    <name evidence="3" type="ORF">CNECB9_620026</name>
</gene>
<name>A0A1K0IRS4_CUPNE</name>
<dbReference type="PANTHER" id="PTHR33606">
    <property type="entry name" value="PROTEIN YCII"/>
    <property type="match status" value="1"/>
</dbReference>
<sequence length="114" mass="13095">MPYLIRGYFRQDVAQARLQLRPGHIRHILSRLQEIVCAGALCGEDQRPQGLFLAVGCTDREQAQLLIADDPYYRAGLFERIEIEPFLQFVPHPNPRILHEELERALQSATMAAR</sequence>
<evidence type="ECO:0000256" key="1">
    <source>
        <dbReference type="ARBA" id="ARBA00007689"/>
    </source>
</evidence>
<evidence type="ECO:0000259" key="2">
    <source>
        <dbReference type="Pfam" id="PF03795"/>
    </source>
</evidence>
<dbReference type="InterPro" id="IPR005545">
    <property type="entry name" value="YCII"/>
</dbReference>
<dbReference type="RefSeq" id="WP_340530374.1">
    <property type="nucleotide sequence ID" value="NZ_FMSH01000510.1"/>
</dbReference>
<dbReference type="Pfam" id="PF03795">
    <property type="entry name" value="YCII"/>
    <property type="match status" value="1"/>
</dbReference>
<dbReference type="EMBL" id="FMSH01000510">
    <property type="protein sequence ID" value="SCU99682.1"/>
    <property type="molecule type" value="Genomic_DNA"/>
</dbReference>
<dbReference type="SUPFAM" id="SSF54909">
    <property type="entry name" value="Dimeric alpha+beta barrel"/>
    <property type="match status" value="1"/>
</dbReference>
<dbReference type="PANTHER" id="PTHR33606:SF3">
    <property type="entry name" value="PROTEIN YCII"/>
    <property type="match status" value="1"/>
</dbReference>
<feature type="domain" description="YCII-related" evidence="2">
    <location>
        <begin position="1"/>
        <end position="86"/>
    </location>
</feature>
<accession>A0A1K0IRS4</accession>
<protein>
    <recommendedName>
        <fullName evidence="2">YCII-related domain-containing protein</fullName>
    </recommendedName>
</protein>
<dbReference type="Gene3D" id="3.30.70.1060">
    <property type="entry name" value="Dimeric alpha+beta barrel"/>
    <property type="match status" value="1"/>
</dbReference>
<dbReference type="InterPro" id="IPR011008">
    <property type="entry name" value="Dimeric_a/b-barrel"/>
</dbReference>